<dbReference type="SUPFAM" id="SSF54506">
    <property type="entry name" value="Diaminopimelate epimerase-like"/>
    <property type="match status" value="1"/>
</dbReference>
<dbReference type="InterPro" id="IPR058944">
    <property type="entry name" value="CntK-like"/>
</dbReference>
<dbReference type="AlphaFoldDB" id="A0AAX3N6Y6"/>
<protein>
    <submittedName>
        <fullName evidence="1">Diaminopimelate epimerase</fullName>
    </submittedName>
</protein>
<proteinExistence type="predicted"/>
<evidence type="ECO:0000313" key="1">
    <source>
        <dbReference type="EMBL" id="WDH84894.1"/>
    </source>
</evidence>
<accession>A0AAX3N6Y6</accession>
<dbReference type="Gene3D" id="3.10.310.10">
    <property type="entry name" value="Diaminopimelate Epimerase, Chain A, domain 1"/>
    <property type="match status" value="2"/>
</dbReference>
<gene>
    <name evidence="1" type="ORF">PUW23_12050</name>
</gene>
<dbReference type="Pfam" id="PF26317">
    <property type="entry name" value="CntK_N"/>
    <property type="match status" value="1"/>
</dbReference>
<name>A0AAX3N6Y6_9BACL</name>
<dbReference type="Proteomes" id="UP001220962">
    <property type="component" value="Chromosome"/>
</dbReference>
<sequence length="275" mass="30486">MRQEIEFVKCNPTQNMTVLVQTDHGDRNYETIATQIMSYDSIHAEQVGFIEQPTGSAAAYLHMSGGEFCGNACMSLAAYIVSKKGIGRNEEDKITIESSGTDQLIDCLVVSHGDHYTCELNMPVPHEIEPKMIHMEGHDYPCFLLRYEESIHLIMEIDEISESIRNSAQMTAQLMGLAGYHKLIGILLYEPENYRMTPLIHVPKLGSMIWERGCGSGTASIGAYLAWRNNTNVDIEVIQPGGLIKVHATYNNGLTSVTIKGNVEIVAEGRAYIDG</sequence>
<evidence type="ECO:0000313" key="2">
    <source>
        <dbReference type="Proteomes" id="UP001220962"/>
    </source>
</evidence>
<reference evidence="1" key="1">
    <citation type="submission" date="2023-02" db="EMBL/GenBank/DDBJ databases">
        <title>Pathogen: clinical or host-associated sample.</title>
        <authorList>
            <person name="Hergert J."/>
            <person name="Casey R."/>
            <person name="Wagner J."/>
            <person name="Young E.L."/>
            <person name="Oakeson K.F."/>
        </authorList>
    </citation>
    <scope>NUCLEOTIDE SEQUENCE</scope>
    <source>
        <strain evidence="1">2022CK-00830</strain>
    </source>
</reference>
<dbReference type="EMBL" id="CP118101">
    <property type="protein sequence ID" value="WDH84894.1"/>
    <property type="molecule type" value="Genomic_DNA"/>
</dbReference>
<organism evidence="1 2">
    <name type="scientific">Paenibacillus urinalis</name>
    <dbReference type="NCBI Taxonomy" id="521520"/>
    <lineage>
        <taxon>Bacteria</taxon>
        <taxon>Bacillati</taxon>
        <taxon>Bacillota</taxon>
        <taxon>Bacilli</taxon>
        <taxon>Bacillales</taxon>
        <taxon>Paenibacillaceae</taxon>
        <taxon>Paenibacillus</taxon>
    </lineage>
</organism>